<proteinExistence type="predicted"/>
<dbReference type="EMBL" id="JACHGF010000014">
    <property type="protein sequence ID" value="MBB5287169.1"/>
    <property type="molecule type" value="Genomic_DNA"/>
</dbReference>
<dbReference type="RefSeq" id="WP_184179002.1">
    <property type="nucleotide sequence ID" value="NZ_JACHGF010000014.1"/>
</dbReference>
<feature type="domain" description="Response regulatory" evidence="2">
    <location>
        <begin position="4"/>
        <end position="115"/>
    </location>
</feature>
<sequence>MAIRCFVLDDEPLATDLLRDYIGRLPDLELTGISNSPSQAFSILQYTPVDVVFLDIQMPRLTGFELLRPLAYRPKVIFTTAFREYALDSYEFDVLDFLVKPVSFERFCQAVGKIYRFLPTPAGLPEVPQAAVAVHEYQYFKVNKEMVKLFLKDILWIESLKDYVRIHTPSGPLVSYMRISYLEEKLPPDRFLRIHKSFIVALHHIQAISALYIRINNREIPIGRIYKARLDEVLQKDRPEAGLGSRL</sequence>
<reference evidence="4 5" key="1">
    <citation type="submission" date="2020-08" db="EMBL/GenBank/DDBJ databases">
        <title>Genomic Encyclopedia of Type Strains, Phase IV (KMG-IV): sequencing the most valuable type-strain genomes for metagenomic binning, comparative biology and taxonomic classification.</title>
        <authorList>
            <person name="Goeker M."/>
        </authorList>
    </citation>
    <scope>NUCLEOTIDE SEQUENCE [LARGE SCALE GENOMIC DNA]</scope>
    <source>
        <strain evidence="4 5">DSM 105074</strain>
    </source>
</reference>
<comment type="caution">
    <text evidence="4">The sequence shown here is derived from an EMBL/GenBank/DDBJ whole genome shotgun (WGS) entry which is preliminary data.</text>
</comment>
<accession>A0A840U5R4</accession>
<dbReference type="Gene3D" id="3.40.50.2300">
    <property type="match status" value="1"/>
</dbReference>
<evidence type="ECO:0000256" key="1">
    <source>
        <dbReference type="PROSITE-ProRule" id="PRU00169"/>
    </source>
</evidence>
<dbReference type="PANTHER" id="PTHR37299">
    <property type="entry name" value="TRANSCRIPTIONAL REGULATOR-RELATED"/>
    <property type="match status" value="1"/>
</dbReference>
<dbReference type="InterPro" id="IPR007492">
    <property type="entry name" value="LytTR_DNA-bd_dom"/>
</dbReference>
<dbReference type="PROSITE" id="PS50930">
    <property type="entry name" value="HTH_LYTTR"/>
    <property type="match status" value="1"/>
</dbReference>
<dbReference type="Gene3D" id="2.40.50.1020">
    <property type="entry name" value="LytTr DNA-binding domain"/>
    <property type="match status" value="1"/>
</dbReference>
<dbReference type="InterPro" id="IPR011006">
    <property type="entry name" value="CheY-like_superfamily"/>
</dbReference>
<gene>
    <name evidence="4" type="ORF">HNQ92_005331</name>
</gene>
<protein>
    <submittedName>
        <fullName evidence="4">DNA-binding LytR/AlgR family response regulator</fullName>
    </submittedName>
</protein>
<dbReference type="SUPFAM" id="SSF52172">
    <property type="entry name" value="CheY-like"/>
    <property type="match status" value="1"/>
</dbReference>
<dbReference type="Proteomes" id="UP000557307">
    <property type="component" value="Unassembled WGS sequence"/>
</dbReference>
<dbReference type="GO" id="GO:0003677">
    <property type="term" value="F:DNA binding"/>
    <property type="evidence" value="ECO:0007669"/>
    <property type="project" value="UniProtKB-KW"/>
</dbReference>
<evidence type="ECO:0000259" key="2">
    <source>
        <dbReference type="PROSITE" id="PS50110"/>
    </source>
</evidence>
<name>A0A840U5R4_9BACT</name>
<dbReference type="Pfam" id="PF04397">
    <property type="entry name" value="LytTR"/>
    <property type="match status" value="1"/>
</dbReference>
<feature type="modified residue" description="4-aspartylphosphate" evidence="1">
    <location>
        <position position="55"/>
    </location>
</feature>
<dbReference type="SMART" id="SM00850">
    <property type="entry name" value="LytTR"/>
    <property type="match status" value="1"/>
</dbReference>
<keyword evidence="5" id="KW-1185">Reference proteome</keyword>
<dbReference type="GO" id="GO:0000156">
    <property type="term" value="F:phosphorelay response regulator activity"/>
    <property type="evidence" value="ECO:0007669"/>
    <property type="project" value="InterPro"/>
</dbReference>
<dbReference type="PANTHER" id="PTHR37299:SF1">
    <property type="entry name" value="STAGE 0 SPORULATION PROTEIN A HOMOLOG"/>
    <property type="match status" value="1"/>
</dbReference>
<evidence type="ECO:0000259" key="3">
    <source>
        <dbReference type="PROSITE" id="PS50930"/>
    </source>
</evidence>
<dbReference type="InterPro" id="IPR046947">
    <property type="entry name" value="LytR-like"/>
</dbReference>
<dbReference type="InterPro" id="IPR001789">
    <property type="entry name" value="Sig_transdc_resp-reg_receiver"/>
</dbReference>
<dbReference type="SMART" id="SM00448">
    <property type="entry name" value="REC"/>
    <property type="match status" value="1"/>
</dbReference>
<dbReference type="Pfam" id="PF00072">
    <property type="entry name" value="Response_reg"/>
    <property type="match status" value="1"/>
</dbReference>
<dbReference type="PROSITE" id="PS50110">
    <property type="entry name" value="RESPONSE_REGULATORY"/>
    <property type="match status" value="1"/>
</dbReference>
<evidence type="ECO:0000313" key="5">
    <source>
        <dbReference type="Proteomes" id="UP000557307"/>
    </source>
</evidence>
<dbReference type="AlphaFoldDB" id="A0A840U5R4"/>
<evidence type="ECO:0000313" key="4">
    <source>
        <dbReference type="EMBL" id="MBB5287169.1"/>
    </source>
</evidence>
<organism evidence="4 5">
    <name type="scientific">Rhabdobacter roseus</name>
    <dbReference type="NCBI Taxonomy" id="1655419"/>
    <lineage>
        <taxon>Bacteria</taxon>
        <taxon>Pseudomonadati</taxon>
        <taxon>Bacteroidota</taxon>
        <taxon>Cytophagia</taxon>
        <taxon>Cytophagales</taxon>
        <taxon>Cytophagaceae</taxon>
        <taxon>Rhabdobacter</taxon>
    </lineage>
</organism>
<feature type="domain" description="HTH LytTR-type" evidence="3">
    <location>
        <begin position="139"/>
        <end position="236"/>
    </location>
</feature>
<keyword evidence="1" id="KW-0597">Phosphoprotein</keyword>
<keyword evidence="4" id="KW-0238">DNA-binding</keyword>